<dbReference type="GO" id="GO:0005085">
    <property type="term" value="F:guanyl-nucleotide exchange factor activity"/>
    <property type="evidence" value="ECO:0007669"/>
    <property type="project" value="UniProtKB-KW"/>
</dbReference>
<dbReference type="SMR" id="A0A7I8WRT3"/>
<protein>
    <submittedName>
        <fullName evidence="5">(pine wood nematode) hypothetical protein</fullName>
    </submittedName>
</protein>
<dbReference type="Pfam" id="PF04421">
    <property type="entry name" value="Mss4"/>
    <property type="match status" value="1"/>
</dbReference>
<reference evidence="5" key="1">
    <citation type="submission" date="2020-09" db="EMBL/GenBank/DDBJ databases">
        <authorList>
            <person name="Kikuchi T."/>
        </authorList>
    </citation>
    <scope>NUCLEOTIDE SEQUENCE</scope>
    <source>
        <strain evidence="5">Ka4C1</strain>
    </source>
</reference>
<evidence type="ECO:0000313" key="5">
    <source>
        <dbReference type="EMBL" id="CAD5225571.1"/>
    </source>
</evidence>
<accession>A0A7I8WRT3</accession>
<evidence type="ECO:0000256" key="4">
    <source>
        <dbReference type="SAM" id="MobiDB-lite"/>
    </source>
</evidence>
<evidence type="ECO:0000256" key="1">
    <source>
        <dbReference type="ARBA" id="ARBA00022448"/>
    </source>
</evidence>
<dbReference type="GO" id="GO:0005829">
    <property type="term" value="C:cytosol"/>
    <property type="evidence" value="ECO:0007669"/>
    <property type="project" value="TreeGrafter"/>
</dbReference>
<dbReference type="GO" id="GO:0008270">
    <property type="term" value="F:zinc ion binding"/>
    <property type="evidence" value="ECO:0007669"/>
    <property type="project" value="TreeGrafter"/>
</dbReference>
<comment type="caution">
    <text evidence="5">The sequence shown here is derived from an EMBL/GenBank/DDBJ whole genome shotgun (WGS) entry which is preliminary data.</text>
</comment>
<dbReference type="InterPro" id="IPR011323">
    <property type="entry name" value="Mss4/transl-control_tumour"/>
</dbReference>
<dbReference type="GO" id="GO:0015031">
    <property type="term" value="P:protein transport"/>
    <property type="evidence" value="ECO:0007669"/>
    <property type="project" value="UniProtKB-KW"/>
</dbReference>
<name>A0A7I8WRT3_BURXY</name>
<dbReference type="InterPro" id="IPR007515">
    <property type="entry name" value="Mss4"/>
</dbReference>
<dbReference type="Proteomes" id="UP000582659">
    <property type="component" value="Unassembled WGS sequence"/>
</dbReference>
<dbReference type="Gene3D" id="2.170.150.10">
    <property type="entry name" value="Metal Binding Protein, Guanine Nucleotide Exchange Factor, Chain A"/>
    <property type="match status" value="1"/>
</dbReference>
<feature type="region of interest" description="Disordered" evidence="4">
    <location>
        <begin position="77"/>
        <end position="98"/>
    </location>
</feature>
<sequence>MAANESNQSSVQKCREILDTLEQNYSGLLSQLIQRSGAQSTNQAKVTQIYTSLINLRNAVENLPDIDQDLENNGCIRRMSSSNESNPASSTNTMEKIRNDDGKNSVRIKCRTCECVVLDKNVGTFIGEYTVDVPLESQKKANPKTEKEPLSQWWSVQDVFHFENVGVTRSHEGIQYLCCSECEFRSIGSRIKSKNK</sequence>
<proteinExistence type="predicted"/>
<keyword evidence="6" id="KW-1185">Reference proteome</keyword>
<dbReference type="PROSITE" id="PS51796">
    <property type="entry name" value="MSS4"/>
    <property type="match status" value="1"/>
</dbReference>
<dbReference type="OrthoDB" id="30840at2759"/>
<dbReference type="EMBL" id="CAJFDI010000004">
    <property type="protein sequence ID" value="CAD5225571.1"/>
    <property type="molecule type" value="Genomic_DNA"/>
</dbReference>
<dbReference type="PANTHER" id="PTHR13276">
    <property type="entry name" value="GUANINE NUCLEOTIDE EXCHANGE FACTOR MSS4"/>
    <property type="match status" value="1"/>
</dbReference>
<dbReference type="GO" id="GO:0007264">
    <property type="term" value="P:small GTPase-mediated signal transduction"/>
    <property type="evidence" value="ECO:0007669"/>
    <property type="project" value="InterPro"/>
</dbReference>
<organism evidence="5 6">
    <name type="scientific">Bursaphelenchus xylophilus</name>
    <name type="common">Pinewood nematode worm</name>
    <name type="synonym">Aphelenchoides xylophilus</name>
    <dbReference type="NCBI Taxonomy" id="6326"/>
    <lineage>
        <taxon>Eukaryota</taxon>
        <taxon>Metazoa</taxon>
        <taxon>Ecdysozoa</taxon>
        <taxon>Nematoda</taxon>
        <taxon>Chromadorea</taxon>
        <taxon>Rhabditida</taxon>
        <taxon>Tylenchina</taxon>
        <taxon>Tylenchomorpha</taxon>
        <taxon>Aphelenchoidea</taxon>
        <taxon>Aphelenchoididae</taxon>
        <taxon>Bursaphelenchus</taxon>
    </lineage>
</organism>
<evidence type="ECO:0000256" key="3">
    <source>
        <dbReference type="ARBA" id="ARBA00022927"/>
    </source>
</evidence>
<dbReference type="EMBL" id="CAJFCV020000004">
    <property type="protein sequence ID" value="CAG9114757.1"/>
    <property type="molecule type" value="Genomic_DNA"/>
</dbReference>
<dbReference type="PANTHER" id="PTHR13276:SF0">
    <property type="entry name" value="GUANINE NUCLEOTIDE EXCHANGE FACTOR MSS4"/>
    <property type="match status" value="1"/>
</dbReference>
<evidence type="ECO:0000313" key="6">
    <source>
        <dbReference type="Proteomes" id="UP000659654"/>
    </source>
</evidence>
<dbReference type="AlphaFoldDB" id="A0A7I8WRT3"/>
<dbReference type="InterPro" id="IPR011057">
    <property type="entry name" value="Mss4-like_sf"/>
</dbReference>
<keyword evidence="3" id="KW-0653">Protein transport</keyword>
<feature type="compositionally biased region" description="Low complexity" evidence="4">
    <location>
        <begin position="80"/>
        <end position="92"/>
    </location>
</feature>
<keyword evidence="2" id="KW-0344">Guanine-nucleotide releasing factor</keyword>
<keyword evidence="1" id="KW-0813">Transport</keyword>
<dbReference type="SUPFAM" id="SSF51316">
    <property type="entry name" value="Mss4-like"/>
    <property type="match status" value="1"/>
</dbReference>
<dbReference type="GO" id="GO:0006892">
    <property type="term" value="P:post-Golgi vesicle-mediated transport"/>
    <property type="evidence" value="ECO:0007669"/>
    <property type="project" value="TreeGrafter"/>
</dbReference>
<gene>
    <name evidence="5" type="ORF">BXYJ_LOCUS8611</name>
</gene>
<evidence type="ECO:0000256" key="2">
    <source>
        <dbReference type="ARBA" id="ARBA00022658"/>
    </source>
</evidence>
<dbReference type="GO" id="GO:0016020">
    <property type="term" value="C:membrane"/>
    <property type="evidence" value="ECO:0007669"/>
    <property type="project" value="TreeGrafter"/>
</dbReference>
<dbReference type="Proteomes" id="UP000659654">
    <property type="component" value="Unassembled WGS sequence"/>
</dbReference>